<keyword evidence="2" id="KW-0560">Oxidoreductase</keyword>
<dbReference type="PANTHER" id="PTHR43673">
    <property type="entry name" value="NAD(P)H NITROREDUCTASE YDGI-RELATED"/>
    <property type="match status" value="1"/>
</dbReference>
<organism evidence="4 5">
    <name type="scientific">Streptococcus gordonii</name>
    <dbReference type="NCBI Taxonomy" id="1302"/>
    <lineage>
        <taxon>Bacteria</taxon>
        <taxon>Bacillati</taxon>
        <taxon>Bacillota</taxon>
        <taxon>Bacilli</taxon>
        <taxon>Lactobacillales</taxon>
        <taxon>Streptococcaceae</taxon>
        <taxon>Streptococcus</taxon>
    </lineage>
</organism>
<accession>A0A139MXK0</accession>
<dbReference type="PATRIC" id="fig|1302.21.peg.2326"/>
<comment type="similarity">
    <text evidence="1">Belongs to the nitroreductase family.</text>
</comment>
<evidence type="ECO:0000259" key="3">
    <source>
        <dbReference type="Pfam" id="PF00881"/>
    </source>
</evidence>
<dbReference type="SUPFAM" id="SSF55469">
    <property type="entry name" value="FMN-dependent nitroreductase-like"/>
    <property type="match status" value="1"/>
</dbReference>
<sequence>MQFKELTNARISIRDFQEKPVDKDLLTEIVSDAQQAPSWANSQPWKVYIATGETMKSIQKEHLIKSQEGIKGYADLPVKSIKEWGDLPWSNMEAWLDKVHEDATMTEFSEANARLWNTPSMAYITIPKTAPVWSIYDSGSFAQTLMLSAASHGVDTMVAYENIKYPDEIRSHLGVSDDEIVVAGIALGYRSQHPINQFENSRVETNRILTIK</sequence>
<evidence type="ECO:0000313" key="5">
    <source>
        <dbReference type="Proteomes" id="UP000070096"/>
    </source>
</evidence>
<dbReference type="Pfam" id="PF00881">
    <property type="entry name" value="Nitroreductase"/>
    <property type="match status" value="1"/>
</dbReference>
<dbReference type="Gene3D" id="3.40.109.10">
    <property type="entry name" value="NADH Oxidase"/>
    <property type="match status" value="1"/>
</dbReference>
<comment type="caution">
    <text evidence="4">The sequence shown here is derived from an EMBL/GenBank/DDBJ whole genome shotgun (WGS) entry which is preliminary data.</text>
</comment>
<name>A0A139MXK0_STRGN</name>
<dbReference type="GO" id="GO:0016491">
    <property type="term" value="F:oxidoreductase activity"/>
    <property type="evidence" value="ECO:0007669"/>
    <property type="project" value="UniProtKB-KW"/>
</dbReference>
<dbReference type="Proteomes" id="UP000070096">
    <property type="component" value="Unassembled WGS sequence"/>
</dbReference>
<proteinExistence type="inferred from homology"/>
<dbReference type="AlphaFoldDB" id="A0A139MXK0"/>
<gene>
    <name evidence="4" type="ORF">SGODD07_02101</name>
</gene>
<dbReference type="InterPro" id="IPR029479">
    <property type="entry name" value="Nitroreductase"/>
</dbReference>
<feature type="domain" description="Nitroreductase" evidence="3">
    <location>
        <begin position="9"/>
        <end position="189"/>
    </location>
</feature>
<dbReference type="EMBL" id="LQRC01000273">
    <property type="protein sequence ID" value="KXT68254.1"/>
    <property type="molecule type" value="Genomic_DNA"/>
</dbReference>
<evidence type="ECO:0000256" key="2">
    <source>
        <dbReference type="ARBA" id="ARBA00023002"/>
    </source>
</evidence>
<reference evidence="4 5" key="1">
    <citation type="submission" date="2016-01" db="EMBL/GenBank/DDBJ databases">
        <title>Highly variable Streptococcus oralis are common among viridans streptococci isolated from primates.</title>
        <authorList>
            <person name="Denapaite D."/>
            <person name="Rieger M."/>
            <person name="Koendgen S."/>
            <person name="Brueckner R."/>
            <person name="Ochigava I."/>
            <person name="Kappeler P."/>
            <person name="Maetz-Rensing K."/>
            <person name="Leendertz F."/>
            <person name="Hakenbeck R."/>
        </authorList>
    </citation>
    <scope>NUCLEOTIDE SEQUENCE [LARGE SCALE GENOMIC DNA]</scope>
    <source>
        <strain evidence="4 5">DD07</strain>
    </source>
</reference>
<dbReference type="PANTHER" id="PTHR43673:SF10">
    <property type="entry name" value="NADH DEHYDROGENASE_NAD(P)H NITROREDUCTASE XCC3605-RELATED"/>
    <property type="match status" value="1"/>
</dbReference>
<dbReference type="CDD" id="cd02136">
    <property type="entry name" value="PnbA_NfnB-like"/>
    <property type="match status" value="1"/>
</dbReference>
<evidence type="ECO:0000313" key="4">
    <source>
        <dbReference type="EMBL" id="KXT68254.1"/>
    </source>
</evidence>
<evidence type="ECO:0000256" key="1">
    <source>
        <dbReference type="ARBA" id="ARBA00007118"/>
    </source>
</evidence>
<dbReference type="InterPro" id="IPR000415">
    <property type="entry name" value="Nitroreductase-like"/>
</dbReference>
<protein>
    <submittedName>
        <fullName evidence="4">Oxygen-insensitive NAD(P)H nitroreductase</fullName>
    </submittedName>
</protein>